<evidence type="ECO:0000313" key="1">
    <source>
        <dbReference type="EMBL" id="AGH44064.1"/>
    </source>
</evidence>
<protein>
    <submittedName>
        <fullName evidence="1">Uncharacterized protein</fullName>
    </submittedName>
</protein>
<dbReference type="HOGENOM" id="CLU_1785026_0_0_6"/>
<proteinExistence type="predicted"/>
<dbReference type="PATRIC" id="fig|1129794.4.peg.1936"/>
<accession>M4RPD9</accession>
<dbReference type="Proteomes" id="UP000011864">
    <property type="component" value="Chromosome"/>
</dbReference>
<sequence length="145" mass="16068">MLPICLSASFGPYPDSCLFMLSLENKGTGVEPHASLQISMQNAPIWKLETTSNDRINLLTTVKQGGRVGIAGFSVKDFMPGEHFALSVFSTSAGPFNVDQYTYSRNEHSIPFLADMKFGKPQIAKFAPDDPQYDPKFERAHYPFG</sequence>
<gene>
    <name evidence="1" type="ORF">C427_1955</name>
</gene>
<dbReference type="KEGG" id="gps:C427_1955"/>
<organism evidence="1 2">
    <name type="scientific">Paraglaciecola psychrophila 170</name>
    <dbReference type="NCBI Taxonomy" id="1129794"/>
    <lineage>
        <taxon>Bacteria</taxon>
        <taxon>Pseudomonadati</taxon>
        <taxon>Pseudomonadota</taxon>
        <taxon>Gammaproteobacteria</taxon>
        <taxon>Alteromonadales</taxon>
        <taxon>Alteromonadaceae</taxon>
        <taxon>Paraglaciecola</taxon>
    </lineage>
</organism>
<evidence type="ECO:0000313" key="2">
    <source>
        <dbReference type="Proteomes" id="UP000011864"/>
    </source>
</evidence>
<dbReference type="AlphaFoldDB" id="M4RPD9"/>
<name>M4RPD9_9ALTE</name>
<dbReference type="EMBL" id="CP003837">
    <property type="protein sequence ID" value="AGH44064.1"/>
    <property type="molecule type" value="Genomic_DNA"/>
</dbReference>
<keyword evidence="2" id="KW-1185">Reference proteome</keyword>
<reference evidence="1 2" key="1">
    <citation type="journal article" date="2013" name="Genome Announc.">
        <title>Complete Genome Sequence of Glaciecola psychrophila Strain 170T.</title>
        <authorList>
            <person name="Yin J."/>
            <person name="Chen J."/>
            <person name="Liu G."/>
            <person name="Yu Y."/>
            <person name="Song L."/>
            <person name="Wang X."/>
            <person name="Qu X."/>
        </authorList>
    </citation>
    <scope>NUCLEOTIDE SEQUENCE [LARGE SCALE GENOMIC DNA]</scope>
    <source>
        <strain evidence="1 2">170</strain>
    </source>
</reference>